<reference evidence="1" key="1">
    <citation type="journal article" date="2015" name="Nature">
        <title>Complex archaea that bridge the gap between prokaryotes and eukaryotes.</title>
        <authorList>
            <person name="Spang A."/>
            <person name="Saw J.H."/>
            <person name="Jorgensen S.L."/>
            <person name="Zaremba-Niedzwiedzka K."/>
            <person name="Martijn J."/>
            <person name="Lind A.E."/>
            <person name="van Eijk R."/>
            <person name="Schleper C."/>
            <person name="Guy L."/>
            <person name="Ettema T.J."/>
        </authorList>
    </citation>
    <scope>NUCLEOTIDE SEQUENCE</scope>
</reference>
<accession>A0A0F9G6Y4</accession>
<comment type="caution">
    <text evidence="1">The sequence shown here is derived from an EMBL/GenBank/DDBJ whole genome shotgun (WGS) entry which is preliminary data.</text>
</comment>
<name>A0A0F9G6Y4_9ZZZZ</name>
<organism evidence="1">
    <name type="scientific">marine sediment metagenome</name>
    <dbReference type="NCBI Taxonomy" id="412755"/>
    <lineage>
        <taxon>unclassified sequences</taxon>
        <taxon>metagenomes</taxon>
        <taxon>ecological metagenomes</taxon>
    </lineage>
</organism>
<proteinExistence type="predicted"/>
<evidence type="ECO:0000313" key="1">
    <source>
        <dbReference type="EMBL" id="KKL59012.1"/>
    </source>
</evidence>
<sequence>EFGEWVKENTTRLELVQRASQFDMIAADALFTLWETEQAVKQTLEETQAATQIDAVNLESGAGAEPAAPERYSRSDMLEQKIRAKQGVREAQRYVKQHEVAYREALGQGNVRD</sequence>
<dbReference type="AlphaFoldDB" id="A0A0F9G6Y4"/>
<gene>
    <name evidence="1" type="ORF">LCGC14_2219630</name>
</gene>
<protein>
    <submittedName>
        <fullName evidence="1">Uncharacterized protein</fullName>
    </submittedName>
</protein>
<feature type="non-terminal residue" evidence="1">
    <location>
        <position position="1"/>
    </location>
</feature>
<dbReference type="EMBL" id="LAZR01029630">
    <property type="protein sequence ID" value="KKL59012.1"/>
    <property type="molecule type" value="Genomic_DNA"/>
</dbReference>